<dbReference type="Proteomes" id="UP000673375">
    <property type="component" value="Unassembled WGS sequence"/>
</dbReference>
<comment type="subunit">
    <text evidence="1 6">Homodimer.</text>
</comment>
<evidence type="ECO:0000313" key="9">
    <source>
        <dbReference type="EMBL" id="MBP1048502.1"/>
    </source>
</evidence>
<feature type="binding site" evidence="6">
    <location>
        <position position="285"/>
    </location>
    <ligand>
        <name>FAD</name>
        <dbReference type="ChEBI" id="CHEBI:57692"/>
    </ligand>
</feature>
<keyword evidence="5 6" id="KW-0560">Oxidoreductase</keyword>
<evidence type="ECO:0000256" key="6">
    <source>
        <dbReference type="HAMAP-Rule" id="MF_01685"/>
    </source>
</evidence>
<feature type="binding site" evidence="6">
    <location>
        <position position="90"/>
    </location>
    <ligand>
        <name>FAD</name>
        <dbReference type="ChEBI" id="CHEBI:57692"/>
    </ligand>
</feature>
<evidence type="ECO:0000259" key="8">
    <source>
        <dbReference type="Pfam" id="PF07992"/>
    </source>
</evidence>
<dbReference type="EC" id="1.18.1.2" evidence="6"/>
<gene>
    <name evidence="9" type="ORF">I6N96_19650</name>
</gene>
<feature type="binding site" evidence="6">
    <location>
        <position position="45"/>
    </location>
    <ligand>
        <name>FAD</name>
        <dbReference type="ChEBI" id="CHEBI:57692"/>
    </ligand>
</feature>
<feature type="binding site" evidence="6">
    <location>
        <position position="50"/>
    </location>
    <ligand>
        <name>FAD</name>
        <dbReference type="ChEBI" id="CHEBI:57692"/>
    </ligand>
</feature>
<dbReference type="Gene3D" id="3.50.50.60">
    <property type="entry name" value="FAD/NAD(P)-binding domain"/>
    <property type="match status" value="2"/>
</dbReference>
<protein>
    <recommendedName>
        <fullName evidence="6">Ferredoxin--NADP reductase</fullName>
        <shortName evidence="6">FNR</shortName>
        <shortName evidence="6">Fd-NADP(+) reductase</shortName>
        <ecNumber evidence="6">1.18.1.2</ecNumber>
    </recommendedName>
</protein>
<dbReference type="RefSeq" id="WP_209559271.1">
    <property type="nucleotide sequence ID" value="NZ_JAEDXU010000018.1"/>
</dbReference>
<keyword evidence="10" id="KW-1185">Reference proteome</keyword>
<evidence type="ECO:0000256" key="7">
    <source>
        <dbReference type="SAM" id="Phobius"/>
    </source>
</evidence>
<reference evidence="9 10" key="1">
    <citation type="submission" date="2020-12" db="EMBL/GenBank/DDBJ databases">
        <title>Vagococcus allomyrinae sp. nov. and Enterococcus lavae sp. nov., isolated from the larvae of Allomyrina dichotoma.</title>
        <authorList>
            <person name="Lee S.D."/>
        </authorList>
    </citation>
    <scope>NUCLEOTIDE SEQUENCE [LARGE SCALE GENOMIC DNA]</scope>
    <source>
        <strain evidence="9 10">BWM-S5</strain>
    </source>
</reference>
<comment type="catalytic activity">
    <reaction evidence="6">
        <text>2 reduced [2Fe-2S]-[ferredoxin] + NADP(+) + H(+) = 2 oxidized [2Fe-2S]-[ferredoxin] + NADPH</text>
        <dbReference type="Rhea" id="RHEA:20125"/>
        <dbReference type="Rhea" id="RHEA-COMP:10000"/>
        <dbReference type="Rhea" id="RHEA-COMP:10001"/>
        <dbReference type="ChEBI" id="CHEBI:15378"/>
        <dbReference type="ChEBI" id="CHEBI:33737"/>
        <dbReference type="ChEBI" id="CHEBI:33738"/>
        <dbReference type="ChEBI" id="CHEBI:57783"/>
        <dbReference type="ChEBI" id="CHEBI:58349"/>
        <dbReference type="EC" id="1.18.1.2"/>
    </reaction>
</comment>
<organism evidence="9 10">
    <name type="scientific">Enterococcus larvae</name>
    <dbReference type="NCBI Taxonomy" id="2794352"/>
    <lineage>
        <taxon>Bacteria</taxon>
        <taxon>Bacillati</taxon>
        <taxon>Bacillota</taxon>
        <taxon>Bacilli</taxon>
        <taxon>Lactobacillales</taxon>
        <taxon>Enterococcaceae</taxon>
        <taxon>Enterococcus</taxon>
    </lineage>
</organism>
<dbReference type="InterPro" id="IPR036188">
    <property type="entry name" value="FAD/NAD-bd_sf"/>
</dbReference>
<evidence type="ECO:0000256" key="4">
    <source>
        <dbReference type="ARBA" id="ARBA00022857"/>
    </source>
</evidence>
<feature type="binding site" evidence="6">
    <location>
        <position position="123"/>
    </location>
    <ligand>
        <name>FAD</name>
        <dbReference type="ChEBI" id="CHEBI:57692"/>
    </ligand>
</feature>
<dbReference type="PANTHER" id="PTHR48105">
    <property type="entry name" value="THIOREDOXIN REDUCTASE 1-RELATED-RELATED"/>
    <property type="match status" value="1"/>
</dbReference>
<keyword evidence="4 6" id="KW-0521">NADP</keyword>
<evidence type="ECO:0000256" key="1">
    <source>
        <dbReference type="ARBA" id="ARBA00011738"/>
    </source>
</evidence>
<evidence type="ECO:0000256" key="5">
    <source>
        <dbReference type="ARBA" id="ARBA00023002"/>
    </source>
</evidence>
<accession>A0ABS4CR60</accession>
<dbReference type="SUPFAM" id="SSF51905">
    <property type="entry name" value="FAD/NAD(P)-binding domain"/>
    <property type="match status" value="1"/>
</dbReference>
<dbReference type="InterPro" id="IPR050097">
    <property type="entry name" value="Ferredoxin-NADP_redctase_2"/>
</dbReference>
<comment type="caution">
    <text evidence="6">Lacks conserved residue(s) required for the propagation of feature annotation.</text>
</comment>
<evidence type="ECO:0000256" key="3">
    <source>
        <dbReference type="ARBA" id="ARBA00022827"/>
    </source>
</evidence>
<dbReference type="EMBL" id="JAEDXU010000018">
    <property type="protein sequence ID" value="MBP1048502.1"/>
    <property type="molecule type" value="Genomic_DNA"/>
</dbReference>
<sequence>MSQTTEIYDITIIGGGPIGLFAAFYAGMRKAKTKLIDSLPQLGGQLATLYPEKYIYDAPGYPAIKAADLVANLEKQLAAFNHDILLEEEVIRLTRKEDYLELETTKGIHYSKSVIFAIGNGSFQPRRLTLDEAEQFEGRNIHYYVKDMQDFADKRVVIAGGGDSAIDWALMLEQVANKVSIVHRRPEFRGHEHSVEKLKNSTVQILTPYMIDRLHVEEDQFNGVWVKHTKEEEQQLLDADSLIVNYGFTSSLGHLKDWGLEVSRHSIIVDSDMSTNIPGVYAIGDISMYKGKVKLIATGFGEAPTAVNNALHFTQPDIRTQPMHSTSLFEKAAPTAGAVK</sequence>
<keyword evidence="7" id="KW-1133">Transmembrane helix</keyword>
<dbReference type="PRINTS" id="PR00368">
    <property type="entry name" value="FADPNR"/>
</dbReference>
<evidence type="ECO:0000256" key="2">
    <source>
        <dbReference type="ARBA" id="ARBA00022630"/>
    </source>
</evidence>
<comment type="caution">
    <text evidence="9">The sequence shown here is derived from an EMBL/GenBank/DDBJ whole genome shotgun (WGS) entry which is preliminary data.</text>
</comment>
<dbReference type="PRINTS" id="PR00469">
    <property type="entry name" value="PNDRDTASEII"/>
</dbReference>
<feature type="transmembrane region" description="Helical" evidence="7">
    <location>
        <begin position="6"/>
        <end position="26"/>
    </location>
</feature>
<feature type="binding site" evidence="6">
    <location>
        <position position="326"/>
    </location>
    <ligand>
        <name>FAD</name>
        <dbReference type="ChEBI" id="CHEBI:57692"/>
    </ligand>
</feature>
<keyword evidence="7" id="KW-0812">Transmembrane</keyword>
<dbReference type="InterPro" id="IPR022890">
    <property type="entry name" value="Fd--NADP_Rdtase_type_2"/>
</dbReference>
<evidence type="ECO:0000313" key="10">
    <source>
        <dbReference type="Proteomes" id="UP000673375"/>
    </source>
</evidence>
<dbReference type="HAMAP" id="MF_01685">
    <property type="entry name" value="FENR2"/>
    <property type="match status" value="1"/>
</dbReference>
<name>A0ABS4CR60_9ENTE</name>
<keyword evidence="3 6" id="KW-0274">FAD</keyword>
<keyword evidence="2 6" id="KW-0285">Flavoprotein</keyword>
<dbReference type="Pfam" id="PF07992">
    <property type="entry name" value="Pyr_redox_2"/>
    <property type="match status" value="1"/>
</dbReference>
<comment type="similarity">
    <text evidence="6">Belongs to the ferredoxin--NADP reductase type 2 family.</text>
</comment>
<comment type="cofactor">
    <cofactor evidence="6">
        <name>FAD</name>
        <dbReference type="ChEBI" id="CHEBI:57692"/>
    </cofactor>
    <text evidence="6">Binds 1 FAD per subunit.</text>
</comment>
<proteinExistence type="inferred from homology"/>
<keyword evidence="7" id="KW-0472">Membrane</keyword>
<dbReference type="InterPro" id="IPR023753">
    <property type="entry name" value="FAD/NAD-binding_dom"/>
</dbReference>
<feature type="binding site" evidence="6">
    <location>
        <position position="37"/>
    </location>
    <ligand>
        <name>FAD</name>
        <dbReference type="ChEBI" id="CHEBI:57692"/>
    </ligand>
</feature>
<feature type="domain" description="FAD/NAD(P)-binding" evidence="8">
    <location>
        <begin position="8"/>
        <end position="303"/>
    </location>
</feature>